<dbReference type="Proteomes" id="UP001327957">
    <property type="component" value="Unassembled WGS sequence"/>
</dbReference>
<evidence type="ECO:0008006" key="5">
    <source>
        <dbReference type="Google" id="ProtNLM"/>
    </source>
</evidence>
<evidence type="ECO:0000313" key="3">
    <source>
        <dbReference type="EMBL" id="KAK6218943.1"/>
    </source>
</evidence>
<evidence type="ECO:0000313" key="4">
    <source>
        <dbReference type="Proteomes" id="UP001327957"/>
    </source>
</evidence>
<keyword evidence="2" id="KW-1133">Transmembrane helix</keyword>
<name>A0AAV9THH9_9PEZI</name>
<feature type="compositionally biased region" description="Polar residues" evidence="1">
    <location>
        <begin position="56"/>
        <end position="71"/>
    </location>
</feature>
<keyword evidence="4" id="KW-1185">Reference proteome</keyword>
<keyword evidence="2" id="KW-0472">Membrane</keyword>
<reference evidence="3 4" key="1">
    <citation type="submission" date="2023-04" db="EMBL/GenBank/DDBJ databases">
        <title>Colletotrichum tabacum stain YC1 causing leaf anthracnose on Nicotiana tabacum(L.) cv.</title>
        <authorList>
            <person name="Ji Z."/>
            <person name="Wang M."/>
            <person name="Zhang J."/>
            <person name="Wang N."/>
            <person name="Zhou Z."/>
        </authorList>
    </citation>
    <scope>NUCLEOTIDE SEQUENCE [LARGE SCALE GENOMIC DNA]</scope>
    <source>
        <strain evidence="3 4">YC1</strain>
    </source>
</reference>
<dbReference type="AlphaFoldDB" id="A0AAV9THH9"/>
<feature type="compositionally biased region" description="Basic and acidic residues" evidence="1">
    <location>
        <begin position="24"/>
        <end position="44"/>
    </location>
</feature>
<dbReference type="EMBL" id="JASAOK010000032">
    <property type="protein sequence ID" value="KAK6218943.1"/>
    <property type="molecule type" value="Genomic_DNA"/>
</dbReference>
<sequence length="395" mass="43346">MPSTSTSTPSVSPLALSNLRGSSRVRDEEEALRDPMSRDGHRDVAVPPKVVPSAATTLPTTGKITGSQGQAQRRKGFQPRIVKIQTVPAVKASKMTKRWKDTAVILEPLFAAAPCLLLCTGSPDDATITAVPVGDDADPVAHWRALQGAVQRGRSFWTGRTWPRLTMVTPLELRIVSRHPLVQDTFCGQFQPVDVRAKIEQLRPNASELGFDHMRASNPDRSDFCCRYNAVTDTFEHGLDVCRRYKDDASLSDEGEELGYCGIPEHVDRLSEIKRLELVSVWPKLLENPSLAEVNDVIHEGWIYSSKDVMPPRETTHLHSVAQIEFVGFHVAQRPGESWAGGGRVALIVGSAMGFIGILVALRVLHGDWGVAYTAGAFFVALAGVLSTWIAWRAR</sequence>
<evidence type="ECO:0000256" key="2">
    <source>
        <dbReference type="SAM" id="Phobius"/>
    </source>
</evidence>
<feature type="region of interest" description="Disordered" evidence="1">
    <location>
        <begin position="1"/>
        <end position="76"/>
    </location>
</feature>
<evidence type="ECO:0000256" key="1">
    <source>
        <dbReference type="SAM" id="MobiDB-lite"/>
    </source>
</evidence>
<comment type="caution">
    <text evidence="3">The sequence shown here is derived from an EMBL/GenBank/DDBJ whole genome shotgun (WGS) entry which is preliminary data.</text>
</comment>
<feature type="transmembrane region" description="Helical" evidence="2">
    <location>
        <begin position="345"/>
        <end position="365"/>
    </location>
</feature>
<keyword evidence="2" id="KW-0812">Transmembrane</keyword>
<organism evidence="3 4">
    <name type="scientific">Colletotrichum tabaci</name>
    <dbReference type="NCBI Taxonomy" id="1209068"/>
    <lineage>
        <taxon>Eukaryota</taxon>
        <taxon>Fungi</taxon>
        <taxon>Dikarya</taxon>
        <taxon>Ascomycota</taxon>
        <taxon>Pezizomycotina</taxon>
        <taxon>Sordariomycetes</taxon>
        <taxon>Hypocreomycetidae</taxon>
        <taxon>Glomerellales</taxon>
        <taxon>Glomerellaceae</taxon>
        <taxon>Colletotrichum</taxon>
        <taxon>Colletotrichum destructivum species complex</taxon>
    </lineage>
</organism>
<protein>
    <recommendedName>
        <fullName evidence="5">Transmembrane protein</fullName>
    </recommendedName>
</protein>
<proteinExistence type="predicted"/>
<feature type="transmembrane region" description="Helical" evidence="2">
    <location>
        <begin position="371"/>
        <end position="392"/>
    </location>
</feature>
<feature type="compositionally biased region" description="Low complexity" evidence="1">
    <location>
        <begin position="1"/>
        <end position="13"/>
    </location>
</feature>
<accession>A0AAV9THH9</accession>
<feature type="compositionally biased region" description="Low complexity" evidence="1">
    <location>
        <begin position="45"/>
        <end position="55"/>
    </location>
</feature>
<gene>
    <name evidence="3" type="ORF">QIS74_06152</name>
</gene>